<accession>A0A3P8B707</accession>
<keyword evidence="1" id="KW-0677">Repeat</keyword>
<dbReference type="SUPFAM" id="SSF47473">
    <property type="entry name" value="EF-hand"/>
    <property type="match status" value="1"/>
</dbReference>
<organism evidence="5 6">
    <name type="scientific">Heligmosomoides polygyrus</name>
    <name type="common">Parasitic roundworm</name>
    <dbReference type="NCBI Taxonomy" id="6339"/>
    <lineage>
        <taxon>Eukaryota</taxon>
        <taxon>Metazoa</taxon>
        <taxon>Ecdysozoa</taxon>
        <taxon>Nematoda</taxon>
        <taxon>Chromadorea</taxon>
        <taxon>Rhabditida</taxon>
        <taxon>Rhabditina</taxon>
        <taxon>Rhabditomorpha</taxon>
        <taxon>Strongyloidea</taxon>
        <taxon>Heligmosomidae</taxon>
        <taxon>Heligmosomoides</taxon>
    </lineage>
</organism>
<dbReference type="AlphaFoldDB" id="A0A183GA06"/>
<dbReference type="OrthoDB" id="26525at2759"/>
<protein>
    <submittedName>
        <fullName evidence="6">Calmodulin</fullName>
    </submittedName>
</protein>
<evidence type="ECO:0000313" key="4">
    <source>
        <dbReference type="EMBL" id="VDP12990.1"/>
    </source>
</evidence>
<reference evidence="4 5" key="1">
    <citation type="submission" date="2018-11" db="EMBL/GenBank/DDBJ databases">
        <authorList>
            <consortium name="Pathogen Informatics"/>
        </authorList>
    </citation>
    <scope>NUCLEOTIDE SEQUENCE [LARGE SCALE GENOMIC DNA]</scope>
</reference>
<evidence type="ECO:0000313" key="5">
    <source>
        <dbReference type="Proteomes" id="UP000050761"/>
    </source>
</evidence>
<dbReference type="EMBL" id="UZAH01030932">
    <property type="protein sequence ID" value="VDP12990.1"/>
    <property type="molecule type" value="Genomic_DNA"/>
</dbReference>
<dbReference type="PROSITE" id="PS00018">
    <property type="entry name" value="EF_HAND_1"/>
    <property type="match status" value="2"/>
</dbReference>
<reference evidence="6" key="2">
    <citation type="submission" date="2019-09" db="UniProtKB">
        <authorList>
            <consortium name="WormBaseParasite"/>
        </authorList>
    </citation>
    <scope>IDENTIFICATION</scope>
</reference>
<evidence type="ECO:0000256" key="2">
    <source>
        <dbReference type="ARBA" id="ARBA00022837"/>
    </source>
</evidence>
<dbReference type="WBParaSite" id="HPBE_0001880801-mRNA-1">
    <property type="protein sequence ID" value="HPBE_0001880801-mRNA-1"/>
    <property type="gene ID" value="HPBE_0001880801"/>
</dbReference>
<dbReference type="Gene3D" id="1.10.238.10">
    <property type="entry name" value="EF-hand"/>
    <property type="match status" value="1"/>
</dbReference>
<evidence type="ECO:0000313" key="6">
    <source>
        <dbReference type="WBParaSite" id="HPBE_0001880801-mRNA-1"/>
    </source>
</evidence>
<dbReference type="PROSITE" id="PS50222">
    <property type="entry name" value="EF_HAND_2"/>
    <property type="match status" value="1"/>
</dbReference>
<dbReference type="InterPro" id="IPR002048">
    <property type="entry name" value="EF_hand_dom"/>
</dbReference>
<dbReference type="InterPro" id="IPR050230">
    <property type="entry name" value="CALM/Myosin/TropC-like"/>
</dbReference>
<dbReference type="Pfam" id="PF13499">
    <property type="entry name" value="EF-hand_7"/>
    <property type="match status" value="1"/>
</dbReference>
<dbReference type="GO" id="GO:0016460">
    <property type="term" value="C:myosin II complex"/>
    <property type="evidence" value="ECO:0007669"/>
    <property type="project" value="TreeGrafter"/>
</dbReference>
<proteinExistence type="predicted"/>
<feature type="domain" description="EF-hand" evidence="3">
    <location>
        <begin position="10"/>
        <end position="45"/>
    </location>
</feature>
<name>A0A183GA06_HELPZ</name>
<dbReference type="CDD" id="cd00051">
    <property type="entry name" value="EFh"/>
    <property type="match status" value="1"/>
</dbReference>
<keyword evidence="2" id="KW-0106">Calcium</keyword>
<dbReference type="GO" id="GO:0005509">
    <property type="term" value="F:calcium ion binding"/>
    <property type="evidence" value="ECO:0007669"/>
    <property type="project" value="InterPro"/>
</dbReference>
<keyword evidence="5" id="KW-1185">Reference proteome</keyword>
<dbReference type="PANTHER" id="PTHR23048:SF0">
    <property type="entry name" value="CALMODULIN LIKE 3"/>
    <property type="match status" value="1"/>
</dbReference>
<gene>
    <name evidence="4" type="ORF">HPBE_LOCUS18805</name>
</gene>
<evidence type="ECO:0000259" key="3">
    <source>
        <dbReference type="PROSITE" id="PS50222"/>
    </source>
</evidence>
<dbReference type="SMART" id="SM00054">
    <property type="entry name" value="EFh"/>
    <property type="match status" value="2"/>
</dbReference>
<dbReference type="Proteomes" id="UP000050761">
    <property type="component" value="Unassembled WGS sequence"/>
</dbReference>
<dbReference type="InterPro" id="IPR018247">
    <property type="entry name" value="EF_Hand_1_Ca_BS"/>
</dbReference>
<dbReference type="PANTHER" id="PTHR23048">
    <property type="entry name" value="MYOSIN LIGHT CHAIN 1, 3"/>
    <property type="match status" value="1"/>
</dbReference>
<accession>A0A183GA06</accession>
<sequence length="136" mass="15573">MMARRANSTDSEEEVREAFRVFDKDGNGFISSTELRYVMTNLGEKINDEKVDGMICEADIDGDRQVNYEEFVEDQVMRRTCSSLTFHLICAPIRILRIPRVYPPYTSCIQIYVCLLSPPSPSHHSLHVLRSLCALV</sequence>
<evidence type="ECO:0000256" key="1">
    <source>
        <dbReference type="ARBA" id="ARBA00022737"/>
    </source>
</evidence>
<dbReference type="FunFam" id="1.10.238.10:FF:000003">
    <property type="entry name" value="Calmodulin A"/>
    <property type="match status" value="1"/>
</dbReference>
<dbReference type="InterPro" id="IPR011992">
    <property type="entry name" value="EF-hand-dom_pair"/>
</dbReference>